<evidence type="ECO:0000313" key="2">
    <source>
        <dbReference type="EMBL" id="QKM60435.1"/>
    </source>
</evidence>
<keyword evidence="1" id="KW-1133">Transmembrane helix</keyword>
<evidence type="ECO:0000313" key="3">
    <source>
        <dbReference type="Proteomes" id="UP000501090"/>
    </source>
</evidence>
<evidence type="ECO:0008006" key="4">
    <source>
        <dbReference type="Google" id="ProtNLM"/>
    </source>
</evidence>
<keyword evidence="1" id="KW-0812">Transmembrane</keyword>
<dbReference type="Proteomes" id="UP000501090">
    <property type="component" value="Chromosome"/>
</dbReference>
<proteinExistence type="predicted"/>
<organism evidence="2 3">
    <name type="scientific">Polynucleobacter arcticus</name>
    <dbReference type="NCBI Taxonomy" id="1743165"/>
    <lineage>
        <taxon>Bacteria</taxon>
        <taxon>Pseudomonadati</taxon>
        <taxon>Pseudomonadota</taxon>
        <taxon>Betaproteobacteria</taxon>
        <taxon>Burkholderiales</taxon>
        <taxon>Burkholderiaceae</taxon>
        <taxon>Polynucleobacter</taxon>
    </lineage>
</organism>
<feature type="transmembrane region" description="Helical" evidence="1">
    <location>
        <begin position="27"/>
        <end position="46"/>
    </location>
</feature>
<gene>
    <name evidence="2" type="ORF">DN92_04915</name>
</gene>
<evidence type="ECO:0000256" key="1">
    <source>
        <dbReference type="SAM" id="Phobius"/>
    </source>
</evidence>
<sequence length="133" mass="14307">MAYEGKYCSIWCMNALFLSKFTKQLRAFIALSFLLVSLLGTHWIGFAHGISHSGIQQHAIELSCLDQTPALGHDSVGCHLFDALTLAGFVASTTASFAALNSITTFKPLTGKSVVVGIQVGLYQSRAPPTFIL</sequence>
<name>A0A6M9PNI0_9BURK</name>
<protein>
    <recommendedName>
        <fullName evidence="4">DUF2946 domain-containing protein</fullName>
    </recommendedName>
</protein>
<accession>A0A6M9PNI0</accession>
<dbReference type="EMBL" id="CP028940">
    <property type="protein sequence ID" value="QKM60435.1"/>
    <property type="molecule type" value="Genomic_DNA"/>
</dbReference>
<dbReference type="AlphaFoldDB" id="A0A6M9PNI0"/>
<dbReference type="KEGG" id="pard:DN92_04915"/>
<keyword evidence="3" id="KW-1185">Reference proteome</keyword>
<keyword evidence="1" id="KW-0472">Membrane</keyword>
<reference evidence="2 3" key="1">
    <citation type="submission" date="2018-04" db="EMBL/GenBank/DDBJ databases">
        <title>Polynucleobacter sp. UK-Long2-W17 genome.</title>
        <authorList>
            <person name="Hahn M.W."/>
        </authorList>
    </citation>
    <scope>NUCLEOTIDE SEQUENCE [LARGE SCALE GENOMIC DNA]</scope>
    <source>
        <strain evidence="2 3">UK-Long2-W17</strain>
    </source>
</reference>